<dbReference type="Gene3D" id="2.60.120.310">
    <property type="entry name" value="Copper type II, ascorbate-dependent monooxygenase, N-terminal domain"/>
    <property type="match status" value="1"/>
</dbReference>
<dbReference type="InterPro" id="IPR036939">
    <property type="entry name" value="Cu2_ascorb_mOase_N_sf"/>
</dbReference>
<feature type="disulfide bond" evidence="14">
    <location>
        <begin position="262"/>
        <end position="283"/>
    </location>
</feature>
<evidence type="ECO:0000256" key="2">
    <source>
        <dbReference type="ARBA" id="ARBA00010676"/>
    </source>
</evidence>
<evidence type="ECO:0000256" key="3">
    <source>
        <dbReference type="ARBA" id="ARBA00012689"/>
    </source>
</evidence>
<dbReference type="InterPro" id="IPR024548">
    <property type="entry name" value="Cu2_monoox_C"/>
</dbReference>
<dbReference type="PROSITE" id="PS00085">
    <property type="entry name" value="CU2_MONOOXYGENASE_2"/>
    <property type="match status" value="1"/>
</dbReference>
<evidence type="ECO:0000256" key="8">
    <source>
        <dbReference type="ARBA" id="ARBA00023008"/>
    </source>
</evidence>
<evidence type="ECO:0000256" key="11">
    <source>
        <dbReference type="ARBA" id="ARBA00023180"/>
    </source>
</evidence>
<evidence type="ECO:0000256" key="7">
    <source>
        <dbReference type="ARBA" id="ARBA00023002"/>
    </source>
</evidence>
<feature type="disulfide bond" evidence="14">
    <location>
        <begin position="39"/>
        <end position="82"/>
    </location>
</feature>
<dbReference type="EC" id="1.14.17.3" evidence="3"/>
<dbReference type="InterPro" id="IPR000323">
    <property type="entry name" value="Cu2_ascorb_mOase_N"/>
</dbReference>
<dbReference type="Proteomes" id="UP001432322">
    <property type="component" value="Unassembled WGS sequence"/>
</dbReference>
<dbReference type="FunFam" id="2.60.120.310:FF:000005">
    <property type="entry name" value="Peptidylglycine alpha-hydroxylating monooxygenase"/>
    <property type="match status" value="1"/>
</dbReference>
<evidence type="ECO:0000256" key="10">
    <source>
        <dbReference type="ARBA" id="ARBA00023157"/>
    </source>
</evidence>
<keyword evidence="19" id="KW-1185">Reference proteome</keyword>
<accession>A0AAV5X0C9</accession>
<dbReference type="InterPro" id="IPR008977">
    <property type="entry name" value="PHM/PNGase_F_dom_sf"/>
</dbReference>
<evidence type="ECO:0000256" key="5">
    <source>
        <dbReference type="ARBA" id="ARBA00022723"/>
    </source>
</evidence>
<evidence type="ECO:0000259" key="16">
    <source>
        <dbReference type="Pfam" id="PF01082"/>
    </source>
</evidence>
<proteinExistence type="inferred from homology"/>
<comment type="caution">
    <text evidence="18">The sequence shown here is derived from an EMBL/GenBank/DDBJ whole genome shotgun (WGS) entry which is preliminary data.</text>
</comment>
<feature type="binding site" evidence="13">
    <location>
        <position position="141"/>
    </location>
    <ligand>
        <name>Cu(2+)</name>
        <dbReference type="ChEBI" id="CHEBI:29036"/>
        <label>1</label>
        <note>catalytic</note>
    </ligand>
</feature>
<feature type="signal peptide" evidence="15">
    <location>
        <begin position="1"/>
        <end position="18"/>
    </location>
</feature>
<reference evidence="18" key="1">
    <citation type="submission" date="2023-10" db="EMBL/GenBank/DDBJ databases">
        <title>Genome assembly of Pristionchus species.</title>
        <authorList>
            <person name="Yoshida K."/>
            <person name="Sommer R.J."/>
        </authorList>
    </citation>
    <scope>NUCLEOTIDE SEQUENCE</scope>
    <source>
        <strain evidence="18">RS5133</strain>
    </source>
</reference>
<feature type="binding site" evidence="13">
    <location>
        <position position="206"/>
    </location>
    <ligand>
        <name>Cu(2+)</name>
        <dbReference type="ChEBI" id="CHEBI:29036"/>
        <label>1</label>
        <note>catalytic</note>
    </ligand>
</feature>
<keyword evidence="11" id="KW-0325">Glycoprotein</keyword>
<evidence type="ECO:0000259" key="17">
    <source>
        <dbReference type="Pfam" id="PF03712"/>
    </source>
</evidence>
<evidence type="ECO:0000256" key="12">
    <source>
        <dbReference type="ARBA" id="ARBA00048431"/>
    </source>
</evidence>
<dbReference type="PRINTS" id="PR00790">
    <property type="entry name" value="PAMONOXGNASE"/>
</dbReference>
<dbReference type="AlphaFoldDB" id="A0AAV5X0C9"/>
<feature type="domain" description="Copper type II ascorbate-dependent monooxygenase N-terminal" evidence="16">
    <location>
        <begin position="30"/>
        <end position="145"/>
    </location>
</feature>
<dbReference type="GO" id="GO:0004504">
    <property type="term" value="F:peptidylglycine monooxygenase activity"/>
    <property type="evidence" value="ECO:0007669"/>
    <property type="project" value="UniProtKB-EC"/>
</dbReference>
<keyword evidence="8 13" id="KW-0186">Copper</keyword>
<dbReference type="Pfam" id="PF01082">
    <property type="entry name" value="Cu2_monooxygen"/>
    <property type="match status" value="1"/>
</dbReference>
<feature type="disulfide bond" evidence="14">
    <location>
        <begin position="70"/>
        <end position="99"/>
    </location>
</feature>
<dbReference type="PANTHER" id="PTHR10680">
    <property type="entry name" value="PEPTIDYL-GLYCINE ALPHA-AMIDATING MONOOXYGENASE"/>
    <property type="match status" value="1"/>
</dbReference>
<evidence type="ECO:0000256" key="14">
    <source>
        <dbReference type="PIRSR" id="PIRSR600720-3"/>
    </source>
</evidence>
<evidence type="ECO:0000256" key="4">
    <source>
        <dbReference type="ARBA" id="ARBA00022525"/>
    </source>
</evidence>
<dbReference type="PANTHER" id="PTHR10680:SF14">
    <property type="entry name" value="PEPTIDYL-GLYCINE ALPHA-AMIDATING MONOOXYGENASE"/>
    <property type="match status" value="1"/>
</dbReference>
<dbReference type="InterPro" id="IPR000720">
    <property type="entry name" value="PHM/PAL"/>
</dbReference>
<dbReference type="Pfam" id="PF03712">
    <property type="entry name" value="Cu2_monoox_C"/>
    <property type="match status" value="1"/>
</dbReference>
<evidence type="ECO:0000256" key="13">
    <source>
        <dbReference type="PIRSR" id="PIRSR600720-2"/>
    </source>
</evidence>
<comment type="similarity">
    <text evidence="2">Belongs to the copper type II ascorbate-dependent monooxygenase family.</text>
</comment>
<evidence type="ECO:0000256" key="9">
    <source>
        <dbReference type="ARBA" id="ARBA00023033"/>
    </source>
</evidence>
<keyword evidence="4" id="KW-0964">Secreted</keyword>
<evidence type="ECO:0000256" key="15">
    <source>
        <dbReference type="SAM" id="SignalP"/>
    </source>
</evidence>
<name>A0AAV5X0C9_9BILA</name>
<keyword evidence="6 15" id="KW-0732">Signal</keyword>
<evidence type="ECO:0000313" key="18">
    <source>
        <dbReference type="EMBL" id="GMT36345.1"/>
    </source>
</evidence>
<comment type="catalytic activity">
    <reaction evidence="12">
        <text>a [peptide]-C-terminal glycine + 2 L-ascorbate + O2 = a [peptide]-C-terminal (2S)-2-hydroxyglycine + 2 monodehydro-L-ascorbate radical + H2O</text>
        <dbReference type="Rhea" id="RHEA:21452"/>
        <dbReference type="Rhea" id="RHEA-COMP:13486"/>
        <dbReference type="Rhea" id="RHEA-COMP:15321"/>
        <dbReference type="ChEBI" id="CHEBI:15377"/>
        <dbReference type="ChEBI" id="CHEBI:15379"/>
        <dbReference type="ChEBI" id="CHEBI:38290"/>
        <dbReference type="ChEBI" id="CHEBI:59513"/>
        <dbReference type="ChEBI" id="CHEBI:137000"/>
        <dbReference type="ChEBI" id="CHEBI:142768"/>
        <dbReference type="EC" id="1.14.17.3"/>
    </reaction>
</comment>
<comment type="cofactor">
    <cofactor evidence="13">
        <name>Cu(2+)</name>
        <dbReference type="ChEBI" id="CHEBI:29036"/>
    </cofactor>
    <text evidence="13">Binds 2 Cu(2+) ions per subunit.</text>
</comment>
<organism evidence="18 19">
    <name type="scientific">Pristionchus fissidentatus</name>
    <dbReference type="NCBI Taxonomy" id="1538716"/>
    <lineage>
        <taxon>Eukaryota</taxon>
        <taxon>Metazoa</taxon>
        <taxon>Ecdysozoa</taxon>
        <taxon>Nematoda</taxon>
        <taxon>Chromadorea</taxon>
        <taxon>Rhabditida</taxon>
        <taxon>Rhabditina</taxon>
        <taxon>Diplogasteromorpha</taxon>
        <taxon>Diplogasteroidea</taxon>
        <taxon>Neodiplogasteridae</taxon>
        <taxon>Pristionchus</taxon>
    </lineage>
</organism>
<protein>
    <recommendedName>
        <fullName evidence="3">peptidylglycine monooxygenase</fullName>
        <ecNumber evidence="3">1.14.17.3</ecNumber>
    </recommendedName>
</protein>
<keyword evidence="9" id="KW-0503">Monooxygenase</keyword>
<feature type="non-terminal residue" evidence="18">
    <location>
        <position position="1"/>
    </location>
</feature>
<dbReference type="GO" id="GO:0016020">
    <property type="term" value="C:membrane"/>
    <property type="evidence" value="ECO:0007669"/>
    <property type="project" value="InterPro"/>
</dbReference>
<keyword evidence="5 13" id="KW-0479">Metal-binding</keyword>
<keyword evidence="7" id="KW-0560">Oxidoreductase</keyword>
<dbReference type="SUPFAM" id="SSF49742">
    <property type="entry name" value="PHM/PNGase F"/>
    <property type="match status" value="2"/>
</dbReference>
<feature type="domain" description="Copper type II ascorbate-dependent monooxygenase C-terminal" evidence="17">
    <location>
        <begin position="166"/>
        <end position="314"/>
    </location>
</feature>
<feature type="chain" id="PRO_5043607826" description="peptidylglycine monooxygenase" evidence="15">
    <location>
        <begin position="19"/>
        <end position="323"/>
    </location>
</feature>
<feature type="binding site" evidence="13">
    <location>
        <position position="63"/>
    </location>
    <ligand>
        <name>Cu(2+)</name>
        <dbReference type="ChEBI" id="CHEBI:29036"/>
        <label>1</label>
        <note>catalytic</note>
    </ligand>
</feature>
<dbReference type="GO" id="GO:0006518">
    <property type="term" value="P:peptide metabolic process"/>
    <property type="evidence" value="ECO:0007669"/>
    <property type="project" value="InterPro"/>
</dbReference>
<feature type="disulfide bond" evidence="14">
    <location>
        <begin position="190"/>
        <end position="302"/>
    </location>
</feature>
<dbReference type="EMBL" id="BTSY01000007">
    <property type="protein sequence ID" value="GMT36345.1"/>
    <property type="molecule type" value="Genomic_DNA"/>
</dbReference>
<feature type="binding site" evidence="13">
    <location>
        <position position="282"/>
    </location>
    <ligand>
        <name>Cu(2+)</name>
        <dbReference type="ChEBI" id="CHEBI:29036"/>
        <label>1</label>
        <note>catalytic</note>
    </ligand>
</feature>
<dbReference type="GO" id="GO:0005507">
    <property type="term" value="F:copper ion binding"/>
    <property type="evidence" value="ECO:0007669"/>
    <property type="project" value="InterPro"/>
</dbReference>
<evidence type="ECO:0000256" key="1">
    <source>
        <dbReference type="ARBA" id="ARBA00004613"/>
    </source>
</evidence>
<dbReference type="Gene3D" id="2.60.120.230">
    <property type="match status" value="1"/>
</dbReference>
<gene>
    <name evidence="18" type="ORF">PFISCL1PPCAC_27642</name>
</gene>
<dbReference type="InterPro" id="IPR014784">
    <property type="entry name" value="Cu2_ascorb_mOase-like_C"/>
</dbReference>
<comment type="subcellular location">
    <subcellularLocation>
        <location evidence="1">Secreted</location>
    </subcellularLocation>
</comment>
<evidence type="ECO:0000256" key="6">
    <source>
        <dbReference type="ARBA" id="ARBA00022729"/>
    </source>
</evidence>
<feature type="binding site" evidence="13">
    <location>
        <position position="208"/>
    </location>
    <ligand>
        <name>Cu(2+)</name>
        <dbReference type="ChEBI" id="CHEBI:29036"/>
        <label>1</label>
        <note>catalytic</note>
    </ligand>
</feature>
<dbReference type="InterPro" id="IPR014783">
    <property type="entry name" value="Cu2_ascorb_mOase_CS-2"/>
</dbReference>
<feature type="binding site" evidence="13">
    <location>
        <position position="64"/>
    </location>
    <ligand>
        <name>Cu(2+)</name>
        <dbReference type="ChEBI" id="CHEBI:29036"/>
        <label>1</label>
        <note>catalytic</note>
    </ligand>
</feature>
<keyword evidence="10 14" id="KW-1015">Disulfide bond</keyword>
<dbReference type="GO" id="GO:0005576">
    <property type="term" value="C:extracellular region"/>
    <property type="evidence" value="ECO:0007669"/>
    <property type="project" value="UniProtKB-SubCell"/>
</dbReference>
<sequence>ANMKLSLLLLVFALSIDAKEDSFEFRIPPVVPQAESYMCTSLQVNEATSIIGFDVLNENHVLHHLLLFGCEEPGSDEVVWDCGEMSAGSSTGMDRAPPCAAKPTILYAWAHDAPKLELPKDVAFKVGGDKSKIKHVVMQVHYMEDGEKEDESGVSIRFTDAPISKEASTMLLVTGGEIPPMSTESLETACTIDEDVVIHPFAYRTHTHALGASVSGWVVQEKDGVDSWTLLGRRDPQLPQMFVPVANSSLVIKKGDIVAARCMMVNEGPEVVSVGSSGKDEMCNLYVMYWSEGSQGLKDNTCFSPGAPNYYWSSEAQLNHIPN</sequence>
<evidence type="ECO:0000313" key="19">
    <source>
        <dbReference type="Proteomes" id="UP001432322"/>
    </source>
</evidence>